<feature type="transmembrane region" description="Helical" evidence="1">
    <location>
        <begin position="93"/>
        <end position="117"/>
    </location>
</feature>
<gene>
    <name evidence="2" type="ORF">C5689_07005</name>
</gene>
<evidence type="ECO:0000256" key="1">
    <source>
        <dbReference type="SAM" id="Phobius"/>
    </source>
</evidence>
<keyword evidence="1" id="KW-0812">Transmembrane</keyword>
<feature type="transmembrane region" description="Helical" evidence="1">
    <location>
        <begin position="61"/>
        <end position="81"/>
    </location>
</feature>
<name>A0A2U1SS89_METSR</name>
<feature type="transmembrane region" description="Helical" evidence="1">
    <location>
        <begin position="123"/>
        <end position="146"/>
    </location>
</feature>
<dbReference type="RefSeq" id="WP_108916566.1">
    <property type="nucleotide sequence ID" value="NZ_BGJY01000005.1"/>
</dbReference>
<feature type="transmembrane region" description="Helical" evidence="1">
    <location>
        <begin position="153"/>
        <end position="176"/>
    </location>
</feature>
<reference evidence="2 3" key="1">
    <citation type="journal article" date="2018" name="Appl. Microbiol. Biotechnol.">
        <title>Co-cultivation of the strictly anaerobic methanogen Methanosarcina barkeri with aerobic methanotrophs in an oxygen-limited membrane bioreactor.</title>
        <authorList>
            <person name="In 't Zandt M.H."/>
            <person name="van den Bosch T.J.M."/>
            <person name="Rijkers R."/>
            <person name="van Kessel M.A.H.J."/>
            <person name="Jetten M.S.M."/>
            <person name="Welte C.U."/>
        </authorList>
    </citation>
    <scope>NUCLEOTIDE SEQUENCE [LARGE SCALE GENOMIC DNA]</scope>
    <source>
        <strain evidence="2 3">DSM 17706</strain>
    </source>
</reference>
<evidence type="ECO:0008006" key="4">
    <source>
        <dbReference type="Google" id="ProtNLM"/>
    </source>
</evidence>
<accession>A0A2U1SS89</accession>
<keyword evidence="1" id="KW-0472">Membrane</keyword>
<protein>
    <recommendedName>
        <fullName evidence="4">Yip1 domain-containing protein</fullName>
    </recommendedName>
</protein>
<dbReference type="OrthoDB" id="8455266at2"/>
<keyword evidence="1" id="KW-1133">Transmembrane helix</keyword>
<comment type="caution">
    <text evidence="2">The sequence shown here is derived from an EMBL/GenBank/DDBJ whole genome shotgun (WGS) entry which is preliminary data.</text>
</comment>
<organism evidence="2 3">
    <name type="scientific">Methylosinus sporium</name>
    <dbReference type="NCBI Taxonomy" id="428"/>
    <lineage>
        <taxon>Bacteria</taxon>
        <taxon>Pseudomonadati</taxon>
        <taxon>Pseudomonadota</taxon>
        <taxon>Alphaproteobacteria</taxon>
        <taxon>Hyphomicrobiales</taxon>
        <taxon>Methylocystaceae</taxon>
        <taxon>Methylosinus</taxon>
    </lineage>
</organism>
<sequence length="182" mass="19561">MSFSSSISLPPTPKALLDLIKLEAGPASMPDSRQALWISLAAYFLTEAGGQLVSADILPSISYGVASAALLAALTFGALVLTGTRERLQQTLISLASTGAVIGFVSMVLSLMVAQIFPPPMPAMKLVGFVLFPLVLWKFTVFLWIYRHAGMRFIPAFALGAIYIGFMLLILSPLLVRVFNLL</sequence>
<evidence type="ECO:0000313" key="2">
    <source>
        <dbReference type="EMBL" id="PWB94480.1"/>
    </source>
</evidence>
<dbReference type="Proteomes" id="UP000245137">
    <property type="component" value="Unassembled WGS sequence"/>
</dbReference>
<keyword evidence="3" id="KW-1185">Reference proteome</keyword>
<evidence type="ECO:0000313" key="3">
    <source>
        <dbReference type="Proteomes" id="UP000245137"/>
    </source>
</evidence>
<dbReference type="EMBL" id="PUIV01000007">
    <property type="protein sequence ID" value="PWB94480.1"/>
    <property type="molecule type" value="Genomic_DNA"/>
</dbReference>
<proteinExistence type="predicted"/>
<dbReference type="AlphaFoldDB" id="A0A2U1SS89"/>